<dbReference type="KEGG" id="tet:TTHERM_00056030"/>
<dbReference type="AlphaFoldDB" id="I7M6U7"/>
<gene>
    <name evidence="2" type="ORF">TTHERM_00056030</name>
</gene>
<dbReference type="EMBL" id="GG662853">
    <property type="protein sequence ID" value="EAR87289.2"/>
    <property type="molecule type" value="Genomic_DNA"/>
</dbReference>
<accession>I7M6U7</accession>
<dbReference type="GeneID" id="7835124"/>
<dbReference type="Proteomes" id="UP000009168">
    <property type="component" value="Unassembled WGS sequence"/>
</dbReference>
<dbReference type="SUPFAM" id="SSF50978">
    <property type="entry name" value="WD40 repeat-like"/>
    <property type="match status" value="1"/>
</dbReference>
<evidence type="ECO:0000256" key="1">
    <source>
        <dbReference type="SAM" id="MobiDB-lite"/>
    </source>
</evidence>
<proteinExistence type="predicted"/>
<dbReference type="InterPro" id="IPR036322">
    <property type="entry name" value="WD40_repeat_dom_sf"/>
</dbReference>
<dbReference type="RefSeq" id="XP_001007534.2">
    <property type="nucleotide sequence ID" value="XM_001007534.2"/>
</dbReference>
<dbReference type="InParanoid" id="I7M6U7"/>
<protein>
    <submittedName>
        <fullName evidence="2">Uncharacterized protein</fullName>
    </submittedName>
</protein>
<name>I7M6U7_TETTS</name>
<evidence type="ECO:0000313" key="2">
    <source>
        <dbReference type="EMBL" id="EAR87289.2"/>
    </source>
</evidence>
<feature type="region of interest" description="Disordered" evidence="1">
    <location>
        <begin position="120"/>
        <end position="145"/>
    </location>
</feature>
<evidence type="ECO:0000313" key="3">
    <source>
        <dbReference type="Proteomes" id="UP000009168"/>
    </source>
</evidence>
<keyword evidence="3" id="KW-1185">Reference proteome</keyword>
<organism evidence="2 3">
    <name type="scientific">Tetrahymena thermophila (strain SB210)</name>
    <dbReference type="NCBI Taxonomy" id="312017"/>
    <lineage>
        <taxon>Eukaryota</taxon>
        <taxon>Sar</taxon>
        <taxon>Alveolata</taxon>
        <taxon>Ciliophora</taxon>
        <taxon>Intramacronucleata</taxon>
        <taxon>Oligohymenophorea</taxon>
        <taxon>Hymenostomatida</taxon>
        <taxon>Tetrahymenina</taxon>
        <taxon>Tetrahymenidae</taxon>
        <taxon>Tetrahymena</taxon>
    </lineage>
</organism>
<reference evidence="3" key="1">
    <citation type="journal article" date="2006" name="PLoS Biol.">
        <title>Macronuclear genome sequence of the ciliate Tetrahymena thermophila, a model eukaryote.</title>
        <authorList>
            <person name="Eisen J.A."/>
            <person name="Coyne R.S."/>
            <person name="Wu M."/>
            <person name="Wu D."/>
            <person name="Thiagarajan M."/>
            <person name="Wortman J.R."/>
            <person name="Badger J.H."/>
            <person name="Ren Q."/>
            <person name="Amedeo P."/>
            <person name="Jones K.M."/>
            <person name="Tallon L.J."/>
            <person name="Delcher A.L."/>
            <person name="Salzberg S.L."/>
            <person name="Silva J.C."/>
            <person name="Haas B.J."/>
            <person name="Majoros W.H."/>
            <person name="Farzad M."/>
            <person name="Carlton J.M."/>
            <person name="Smith R.K. Jr."/>
            <person name="Garg J."/>
            <person name="Pearlman R.E."/>
            <person name="Karrer K.M."/>
            <person name="Sun L."/>
            <person name="Manning G."/>
            <person name="Elde N.C."/>
            <person name="Turkewitz A.P."/>
            <person name="Asai D.J."/>
            <person name="Wilkes D.E."/>
            <person name="Wang Y."/>
            <person name="Cai H."/>
            <person name="Collins K."/>
            <person name="Stewart B.A."/>
            <person name="Lee S.R."/>
            <person name="Wilamowska K."/>
            <person name="Weinberg Z."/>
            <person name="Ruzzo W.L."/>
            <person name="Wloga D."/>
            <person name="Gaertig J."/>
            <person name="Frankel J."/>
            <person name="Tsao C.-C."/>
            <person name="Gorovsky M.A."/>
            <person name="Keeling P.J."/>
            <person name="Waller R.F."/>
            <person name="Patron N.J."/>
            <person name="Cherry J.M."/>
            <person name="Stover N.A."/>
            <person name="Krieger C.J."/>
            <person name="del Toro C."/>
            <person name="Ryder H.F."/>
            <person name="Williamson S.C."/>
            <person name="Barbeau R.A."/>
            <person name="Hamilton E.P."/>
            <person name="Orias E."/>
        </authorList>
    </citation>
    <scope>NUCLEOTIDE SEQUENCE [LARGE SCALE GENOMIC DNA]</scope>
    <source>
        <strain evidence="3">SB210</strain>
    </source>
</reference>
<feature type="compositionally biased region" description="Polar residues" evidence="1">
    <location>
        <begin position="123"/>
        <end position="145"/>
    </location>
</feature>
<sequence>MVFFRKIKNLENQPCLITKMDLDADRKRICLIDISSTVYIFSTQSLHNLIEDWRFKFQKDLNYADMKSLDTPLFKFSPYELYKPSQVKFSSSICKLQHSAAQILVKDSFEERDHAIKTKIEDSSFQSENQNQTPQAQQKNMTESNLIYQKPKYPRSYTTYSEKSNKKIKINMIYSTEQSMIRQDSSILYSNFKRERIQNNQNNSNNDLYALAIQESRGNIKVYSPLFEINDWIKVANIVYQDNQFSTLDFCWSRESKFIFAIYSDSQLVQYDSAQQFTPIKKFKVDPSANYKIISNMRNDCLLLKNEKNSCQLIDFESKKAYTFEVFKKERGQNNQNQQKNSILQDKQISLSNQNKQNNIHIFPNSQKVVQDKQTNDFCNQNSAGKIKTQFNNQLIMSSQKSNNIIKETNLDDKDEDNEYPSENLSASDEMIVDKCIQENINEYIYETQASVSSDAKYICLGSIHEKGVLLYSVQTKEEKGDIFEWKYGFKKACFEADIDQVEGSSFSEYFYLQDNIQINNYLTKNHSINSFISNLDARIQKSKYNELVLQRILAVGQSKSIIFYSIIDYDNKPQFKKILVVNHLKSEVKNIFWLNAYTLILLLTDYSIIYFKLSPVNIGFAVQIQASDYIK</sequence>